<dbReference type="AlphaFoldDB" id="A0A381SX14"/>
<evidence type="ECO:0000256" key="10">
    <source>
        <dbReference type="ARBA" id="ARBA00022840"/>
    </source>
</evidence>
<evidence type="ECO:0000256" key="3">
    <source>
        <dbReference type="ARBA" id="ARBA00012584"/>
    </source>
</evidence>
<comment type="subcellular location">
    <subcellularLocation>
        <location evidence="1">Cytoplasm</location>
    </subcellularLocation>
</comment>
<dbReference type="GO" id="GO:0005524">
    <property type="term" value="F:ATP binding"/>
    <property type="evidence" value="ECO:0007669"/>
    <property type="project" value="UniProtKB-KW"/>
</dbReference>
<gene>
    <name evidence="14" type="ORF">METZ01_LOCUS60843</name>
</gene>
<accession>A0A381SX14</accession>
<evidence type="ECO:0000256" key="6">
    <source>
        <dbReference type="ARBA" id="ARBA00022679"/>
    </source>
</evidence>
<keyword evidence="6" id="KW-0808">Transferase</keyword>
<keyword evidence="7" id="KW-0819">tRNA processing</keyword>
<protein>
    <recommendedName>
        <fullName evidence="4">Threonylcarbamoyl-AMP synthase</fullName>
        <ecNumber evidence="3">2.7.7.87</ecNumber>
    </recommendedName>
    <alternativeName>
        <fullName evidence="11">L-threonylcarbamoyladenylate synthase</fullName>
    </alternativeName>
</protein>
<dbReference type="InterPro" id="IPR050156">
    <property type="entry name" value="TC-AMP_synthase_SUA5"/>
</dbReference>
<evidence type="ECO:0000259" key="13">
    <source>
        <dbReference type="PROSITE" id="PS51163"/>
    </source>
</evidence>
<comment type="similarity">
    <text evidence="2">Belongs to the SUA5 family.</text>
</comment>
<dbReference type="PIRSF" id="PIRSF004930">
    <property type="entry name" value="Tln_factor_SUA5"/>
    <property type="match status" value="1"/>
</dbReference>
<dbReference type="EC" id="2.7.7.87" evidence="3"/>
<reference evidence="14" key="1">
    <citation type="submission" date="2018-05" db="EMBL/GenBank/DDBJ databases">
        <authorList>
            <person name="Lanie J.A."/>
            <person name="Ng W.-L."/>
            <person name="Kazmierczak K.M."/>
            <person name="Andrzejewski T.M."/>
            <person name="Davidsen T.M."/>
            <person name="Wayne K.J."/>
            <person name="Tettelin H."/>
            <person name="Glass J.I."/>
            <person name="Rusch D."/>
            <person name="Podicherti R."/>
            <person name="Tsui H.-C.T."/>
            <person name="Winkler M.E."/>
        </authorList>
    </citation>
    <scope>NUCLEOTIDE SEQUENCE</scope>
</reference>
<dbReference type="Pfam" id="PF01300">
    <property type="entry name" value="Sua5_yciO_yrdC"/>
    <property type="match status" value="1"/>
</dbReference>
<dbReference type="InterPro" id="IPR006070">
    <property type="entry name" value="Sua5-like_dom"/>
</dbReference>
<dbReference type="GO" id="GO:0003725">
    <property type="term" value="F:double-stranded RNA binding"/>
    <property type="evidence" value="ECO:0007669"/>
    <property type="project" value="InterPro"/>
</dbReference>
<evidence type="ECO:0000256" key="7">
    <source>
        <dbReference type="ARBA" id="ARBA00022694"/>
    </source>
</evidence>
<dbReference type="PROSITE" id="PS51163">
    <property type="entry name" value="YRDC"/>
    <property type="match status" value="1"/>
</dbReference>
<comment type="catalytic activity">
    <reaction evidence="12">
        <text>L-threonine + hydrogencarbonate + ATP = L-threonylcarbamoyladenylate + diphosphate + H2O</text>
        <dbReference type="Rhea" id="RHEA:36407"/>
        <dbReference type="ChEBI" id="CHEBI:15377"/>
        <dbReference type="ChEBI" id="CHEBI:17544"/>
        <dbReference type="ChEBI" id="CHEBI:30616"/>
        <dbReference type="ChEBI" id="CHEBI:33019"/>
        <dbReference type="ChEBI" id="CHEBI:57926"/>
        <dbReference type="ChEBI" id="CHEBI:73682"/>
        <dbReference type="EC" id="2.7.7.87"/>
    </reaction>
</comment>
<keyword evidence="5" id="KW-0963">Cytoplasm</keyword>
<keyword evidence="10" id="KW-0067">ATP-binding</keyword>
<dbReference type="GO" id="GO:0005737">
    <property type="term" value="C:cytoplasm"/>
    <property type="evidence" value="ECO:0007669"/>
    <property type="project" value="UniProtKB-SubCell"/>
</dbReference>
<dbReference type="GO" id="GO:0000049">
    <property type="term" value="F:tRNA binding"/>
    <property type="evidence" value="ECO:0007669"/>
    <property type="project" value="TreeGrafter"/>
</dbReference>
<dbReference type="InterPro" id="IPR005145">
    <property type="entry name" value="Sua5_C"/>
</dbReference>
<evidence type="ECO:0000256" key="9">
    <source>
        <dbReference type="ARBA" id="ARBA00022741"/>
    </source>
</evidence>
<evidence type="ECO:0000256" key="12">
    <source>
        <dbReference type="ARBA" id="ARBA00048366"/>
    </source>
</evidence>
<dbReference type="InterPro" id="IPR010923">
    <property type="entry name" value="T(6)A37_SUA5"/>
</dbReference>
<organism evidence="14">
    <name type="scientific">marine metagenome</name>
    <dbReference type="NCBI Taxonomy" id="408172"/>
    <lineage>
        <taxon>unclassified sequences</taxon>
        <taxon>metagenomes</taxon>
        <taxon>ecological metagenomes</taxon>
    </lineage>
</organism>
<evidence type="ECO:0000256" key="11">
    <source>
        <dbReference type="ARBA" id="ARBA00029774"/>
    </source>
</evidence>
<keyword evidence="9" id="KW-0547">Nucleotide-binding</keyword>
<dbReference type="Pfam" id="PF03481">
    <property type="entry name" value="Sua5_C"/>
    <property type="match status" value="1"/>
</dbReference>
<dbReference type="GO" id="GO:0006450">
    <property type="term" value="P:regulation of translational fidelity"/>
    <property type="evidence" value="ECO:0007669"/>
    <property type="project" value="TreeGrafter"/>
</dbReference>
<proteinExistence type="inferred from homology"/>
<dbReference type="EMBL" id="UINC01003631">
    <property type="protein sequence ID" value="SVA07989.1"/>
    <property type="molecule type" value="Genomic_DNA"/>
</dbReference>
<dbReference type="GO" id="GO:0061710">
    <property type="term" value="F:L-threonylcarbamoyladenylate synthase"/>
    <property type="evidence" value="ECO:0007669"/>
    <property type="project" value="UniProtKB-EC"/>
</dbReference>
<evidence type="ECO:0000256" key="8">
    <source>
        <dbReference type="ARBA" id="ARBA00022695"/>
    </source>
</evidence>
<dbReference type="GO" id="GO:0008033">
    <property type="term" value="P:tRNA processing"/>
    <property type="evidence" value="ECO:0007669"/>
    <property type="project" value="UniProtKB-KW"/>
</dbReference>
<dbReference type="InterPro" id="IPR038385">
    <property type="entry name" value="Sua5/YwlC_C"/>
</dbReference>
<evidence type="ECO:0000256" key="2">
    <source>
        <dbReference type="ARBA" id="ARBA00007663"/>
    </source>
</evidence>
<name>A0A381SX14_9ZZZZ</name>
<dbReference type="NCBIfam" id="TIGR00057">
    <property type="entry name" value="L-threonylcarbamoyladenylate synthase"/>
    <property type="match status" value="1"/>
</dbReference>
<dbReference type="PANTHER" id="PTHR17490">
    <property type="entry name" value="SUA5"/>
    <property type="match status" value="1"/>
</dbReference>
<feature type="domain" description="YrdC-like" evidence="13">
    <location>
        <begin position="13"/>
        <end position="199"/>
    </location>
</feature>
<sequence>MKNIYSNIYKNSPKNLNKAKKILKKNNIIGVPTETVYGLAGNAYSSRAIKKIYKLKKRPKKNPLIIHYDNLKKLKKDAHIDNRFLKLYKKFSPGPLTFILKKKRDSKICPSANANLKMIAVRFPKHKIIKNLLKKLNFPLAIPSANISTKISPISALDVIDEFGKNINFVLDGGRSKIGLESTVINLCGNIKIMRPGAISKKEIGKTLGKNISISKKVNKLNSPGLLKKHYSPGIPIRLNCKKADNKAAFIVFGKKYKKGKYIFNLSPKGNLKEAGKNLYKILRKVKNLNFKKINVVKIPNQDIGIAINDRLRKAAY</sequence>
<dbReference type="PANTHER" id="PTHR17490:SF16">
    <property type="entry name" value="THREONYLCARBAMOYL-AMP SYNTHASE"/>
    <property type="match status" value="1"/>
</dbReference>
<evidence type="ECO:0000256" key="1">
    <source>
        <dbReference type="ARBA" id="ARBA00004496"/>
    </source>
</evidence>
<dbReference type="SUPFAM" id="SSF55821">
    <property type="entry name" value="YrdC/RibB"/>
    <property type="match status" value="1"/>
</dbReference>
<dbReference type="InterPro" id="IPR017945">
    <property type="entry name" value="DHBP_synth_RibB-like_a/b_dom"/>
</dbReference>
<evidence type="ECO:0000256" key="5">
    <source>
        <dbReference type="ARBA" id="ARBA00022490"/>
    </source>
</evidence>
<evidence type="ECO:0000313" key="14">
    <source>
        <dbReference type="EMBL" id="SVA07989.1"/>
    </source>
</evidence>
<dbReference type="Gene3D" id="3.90.870.10">
    <property type="entry name" value="DHBP synthase"/>
    <property type="match status" value="1"/>
</dbReference>
<evidence type="ECO:0000256" key="4">
    <source>
        <dbReference type="ARBA" id="ARBA00015492"/>
    </source>
</evidence>
<keyword evidence="8" id="KW-0548">Nucleotidyltransferase</keyword>
<dbReference type="Gene3D" id="3.40.50.11030">
    <property type="entry name" value="Threonylcarbamoyl-AMP synthase, C-terminal domain"/>
    <property type="match status" value="1"/>
</dbReference>